<accession>A0AAN9R3B5</accession>
<keyword evidence="1" id="KW-0812">Transmembrane</keyword>
<comment type="caution">
    <text evidence="2">The sequence shown here is derived from an EMBL/GenBank/DDBJ whole genome shotgun (WGS) entry which is preliminary data.</text>
</comment>
<keyword evidence="3" id="KW-1185">Reference proteome</keyword>
<reference evidence="2 3" key="1">
    <citation type="submission" date="2024-01" db="EMBL/GenBank/DDBJ databases">
        <title>The genomes of 5 underutilized Papilionoideae crops provide insights into root nodulation and disease resistanc.</title>
        <authorList>
            <person name="Jiang F."/>
        </authorList>
    </citation>
    <scope>NUCLEOTIDE SEQUENCE [LARGE SCALE GENOMIC DNA]</scope>
    <source>
        <strain evidence="2">LVBAO_FW01</strain>
        <tissue evidence="2">Leaves</tissue>
    </source>
</reference>
<gene>
    <name evidence="2" type="ORF">VNO77_02783</name>
</gene>
<protein>
    <submittedName>
        <fullName evidence="2">Uncharacterized protein</fullName>
    </submittedName>
</protein>
<keyword evidence="1" id="KW-0472">Membrane</keyword>
<sequence>MHPPQLHNPKNRLQRFTRHNIRLRISQSLHVYFWLESRIYYTKVNSRVFALPCDGTTTNTYSSCFSTINHRLRNSLRSENSIYPRSLPVCEERYDQCVMKKDHHMLPLILSELLAYLGESCCPLVEGIHKRREGYQFGVLLAGGIQFQWGAVTLLVNFMGLYEK</sequence>
<name>A0AAN9R3B5_CANGL</name>
<evidence type="ECO:0000313" key="2">
    <source>
        <dbReference type="EMBL" id="KAK7360770.1"/>
    </source>
</evidence>
<dbReference type="EMBL" id="JAYMYQ010000001">
    <property type="protein sequence ID" value="KAK7360770.1"/>
    <property type="molecule type" value="Genomic_DNA"/>
</dbReference>
<proteinExistence type="predicted"/>
<organism evidence="2 3">
    <name type="scientific">Canavalia gladiata</name>
    <name type="common">Sword bean</name>
    <name type="synonym">Dolichos gladiatus</name>
    <dbReference type="NCBI Taxonomy" id="3824"/>
    <lineage>
        <taxon>Eukaryota</taxon>
        <taxon>Viridiplantae</taxon>
        <taxon>Streptophyta</taxon>
        <taxon>Embryophyta</taxon>
        <taxon>Tracheophyta</taxon>
        <taxon>Spermatophyta</taxon>
        <taxon>Magnoliopsida</taxon>
        <taxon>eudicotyledons</taxon>
        <taxon>Gunneridae</taxon>
        <taxon>Pentapetalae</taxon>
        <taxon>rosids</taxon>
        <taxon>fabids</taxon>
        <taxon>Fabales</taxon>
        <taxon>Fabaceae</taxon>
        <taxon>Papilionoideae</taxon>
        <taxon>50 kb inversion clade</taxon>
        <taxon>NPAAA clade</taxon>
        <taxon>indigoferoid/millettioid clade</taxon>
        <taxon>Phaseoleae</taxon>
        <taxon>Canavalia</taxon>
    </lineage>
</organism>
<feature type="transmembrane region" description="Helical" evidence="1">
    <location>
        <begin position="137"/>
        <end position="162"/>
    </location>
</feature>
<keyword evidence="1" id="KW-1133">Transmembrane helix</keyword>
<evidence type="ECO:0000256" key="1">
    <source>
        <dbReference type="SAM" id="Phobius"/>
    </source>
</evidence>
<dbReference type="Proteomes" id="UP001367508">
    <property type="component" value="Unassembled WGS sequence"/>
</dbReference>
<evidence type="ECO:0000313" key="3">
    <source>
        <dbReference type="Proteomes" id="UP001367508"/>
    </source>
</evidence>
<dbReference type="AlphaFoldDB" id="A0AAN9R3B5"/>